<dbReference type="EMBL" id="JACXVP010000012">
    <property type="protein sequence ID" value="KAG5571296.1"/>
    <property type="molecule type" value="Genomic_DNA"/>
</dbReference>
<organism evidence="2 3">
    <name type="scientific">Solanum commersonii</name>
    <name type="common">Commerson's wild potato</name>
    <name type="synonym">Commerson's nightshade</name>
    <dbReference type="NCBI Taxonomy" id="4109"/>
    <lineage>
        <taxon>Eukaryota</taxon>
        <taxon>Viridiplantae</taxon>
        <taxon>Streptophyta</taxon>
        <taxon>Embryophyta</taxon>
        <taxon>Tracheophyta</taxon>
        <taxon>Spermatophyta</taxon>
        <taxon>Magnoliopsida</taxon>
        <taxon>eudicotyledons</taxon>
        <taxon>Gunneridae</taxon>
        <taxon>Pentapetalae</taxon>
        <taxon>asterids</taxon>
        <taxon>lamiids</taxon>
        <taxon>Solanales</taxon>
        <taxon>Solanaceae</taxon>
        <taxon>Solanoideae</taxon>
        <taxon>Solaneae</taxon>
        <taxon>Solanum</taxon>
    </lineage>
</organism>
<evidence type="ECO:0000313" key="2">
    <source>
        <dbReference type="EMBL" id="KAG5571296.1"/>
    </source>
</evidence>
<name>A0A9J5W7Z8_SOLCO</name>
<proteinExistence type="predicted"/>
<feature type="region of interest" description="Disordered" evidence="1">
    <location>
        <begin position="89"/>
        <end position="108"/>
    </location>
</feature>
<evidence type="ECO:0000313" key="3">
    <source>
        <dbReference type="Proteomes" id="UP000824120"/>
    </source>
</evidence>
<accession>A0A9J5W7Z8</accession>
<evidence type="ECO:0000256" key="1">
    <source>
        <dbReference type="SAM" id="MobiDB-lite"/>
    </source>
</evidence>
<feature type="compositionally biased region" description="Polar residues" evidence="1">
    <location>
        <begin position="43"/>
        <end position="63"/>
    </location>
</feature>
<feature type="region of interest" description="Disordered" evidence="1">
    <location>
        <begin position="1"/>
        <end position="75"/>
    </location>
</feature>
<sequence>MMVGHNCHNDKPKQVGQRRPKQTHPPAKQKQPKLIPTWLPRETNVQNHPRLQENPSTSLQQGDGHTKSKEAIQENEVFTPVIDRRKQADKVNTTLPDSSGLKSYALAI</sequence>
<reference evidence="2 3" key="1">
    <citation type="submission" date="2020-09" db="EMBL/GenBank/DDBJ databases">
        <title>De no assembly of potato wild relative species, Solanum commersonii.</title>
        <authorList>
            <person name="Cho K."/>
        </authorList>
    </citation>
    <scope>NUCLEOTIDE SEQUENCE [LARGE SCALE GENOMIC DNA]</scope>
    <source>
        <strain evidence="2">LZ3.2</strain>
        <tissue evidence="2">Leaf</tissue>
    </source>
</reference>
<dbReference type="Proteomes" id="UP000824120">
    <property type="component" value="Chromosome 12"/>
</dbReference>
<keyword evidence="3" id="KW-1185">Reference proteome</keyword>
<gene>
    <name evidence="2" type="ORF">H5410_061062</name>
</gene>
<feature type="compositionally biased region" description="Polar residues" evidence="1">
    <location>
        <begin position="90"/>
        <end position="101"/>
    </location>
</feature>
<comment type="caution">
    <text evidence="2">The sequence shown here is derived from an EMBL/GenBank/DDBJ whole genome shotgun (WGS) entry which is preliminary data.</text>
</comment>
<protein>
    <submittedName>
        <fullName evidence="2">Uncharacterized protein</fullName>
    </submittedName>
</protein>
<dbReference type="AlphaFoldDB" id="A0A9J5W7Z8"/>